<evidence type="ECO:0000313" key="2">
    <source>
        <dbReference type="EMBL" id="MDF2094461.1"/>
    </source>
</evidence>
<dbReference type="EMBL" id="JARHUD010000001">
    <property type="protein sequence ID" value="MDF2094461.1"/>
    <property type="molecule type" value="Genomic_DNA"/>
</dbReference>
<comment type="caution">
    <text evidence="2">The sequence shown here is derived from an EMBL/GenBank/DDBJ whole genome shotgun (WGS) entry which is preliminary data.</text>
</comment>
<feature type="domain" description="N-acetyltransferase" evidence="1">
    <location>
        <begin position="11"/>
        <end position="174"/>
    </location>
</feature>
<protein>
    <submittedName>
        <fullName evidence="2">GNAT family N-acetyltransferase</fullName>
    </submittedName>
</protein>
<dbReference type="RefSeq" id="WP_275818991.1">
    <property type="nucleotide sequence ID" value="NZ_JARHUD010000001.1"/>
</dbReference>
<dbReference type="PANTHER" id="PTHR43072:SF8">
    <property type="entry name" value="ACYLTRANSFERASE FABY-RELATED"/>
    <property type="match status" value="1"/>
</dbReference>
<evidence type="ECO:0000259" key="1">
    <source>
        <dbReference type="PROSITE" id="PS51186"/>
    </source>
</evidence>
<name>A0ABT5YHP7_9PROT</name>
<dbReference type="InterPro" id="IPR000182">
    <property type="entry name" value="GNAT_dom"/>
</dbReference>
<dbReference type="PROSITE" id="PS51186">
    <property type="entry name" value="GNAT"/>
    <property type="match status" value="1"/>
</dbReference>
<evidence type="ECO:0000313" key="3">
    <source>
        <dbReference type="Proteomes" id="UP001215503"/>
    </source>
</evidence>
<reference evidence="2 3" key="1">
    <citation type="submission" date="2023-03" db="EMBL/GenBank/DDBJ databases">
        <title>Fodinicurvata sp. CAU 1616 isolated from sea sendiment.</title>
        <authorList>
            <person name="Kim W."/>
        </authorList>
    </citation>
    <scope>NUCLEOTIDE SEQUENCE [LARGE SCALE GENOMIC DNA]</scope>
    <source>
        <strain evidence="2 3">CAU 1616</strain>
    </source>
</reference>
<dbReference type="PANTHER" id="PTHR43072">
    <property type="entry name" value="N-ACETYLTRANSFERASE"/>
    <property type="match status" value="1"/>
</dbReference>
<proteinExistence type="predicted"/>
<dbReference type="InterPro" id="IPR016181">
    <property type="entry name" value="Acyl_CoA_acyltransferase"/>
</dbReference>
<dbReference type="Proteomes" id="UP001215503">
    <property type="component" value="Unassembled WGS sequence"/>
</dbReference>
<gene>
    <name evidence="2" type="ORF">P2G67_00560</name>
</gene>
<sequence length="183" mass="19840">MTSESPALPGVEIGSPLEADLEPMRLIYAREVEQGTASFELAPPDGADFARRCRTVLDAGLPWLVAKRDEQVLGYAYAGVYRPRPAYRFTVEDSVYVHPAARGQGLGRALLAAVVDEATRAGRRQMVAVVGDSANTGSIALHEALGFRRVGTFENVGFKFGRWLDTVLLQRPLGEGASRPPQD</sequence>
<dbReference type="Pfam" id="PF00583">
    <property type="entry name" value="Acetyltransf_1"/>
    <property type="match status" value="1"/>
</dbReference>
<dbReference type="Gene3D" id="3.40.630.30">
    <property type="match status" value="1"/>
</dbReference>
<organism evidence="2 3">
    <name type="scientific">Aquibaculum arenosum</name>
    <dbReference type="NCBI Taxonomy" id="3032591"/>
    <lineage>
        <taxon>Bacteria</taxon>
        <taxon>Pseudomonadati</taxon>
        <taxon>Pseudomonadota</taxon>
        <taxon>Alphaproteobacteria</taxon>
        <taxon>Rhodospirillales</taxon>
        <taxon>Rhodovibrionaceae</taxon>
        <taxon>Aquibaculum</taxon>
    </lineage>
</organism>
<keyword evidence="3" id="KW-1185">Reference proteome</keyword>
<accession>A0ABT5YHP7</accession>
<dbReference type="SUPFAM" id="SSF55729">
    <property type="entry name" value="Acyl-CoA N-acyltransferases (Nat)"/>
    <property type="match status" value="1"/>
</dbReference>
<dbReference type="CDD" id="cd04301">
    <property type="entry name" value="NAT_SF"/>
    <property type="match status" value="1"/>
</dbReference>